<sequence length="255" mass="28623">MIAELLIDPQLKWWMLLPISVAMVLVGLLRSNVTYLVTPKPKLEPLKSAREKSFLQRVSGFKRNFNVLNAEEFEARRNYFIEKLKSTEYYAKIEDPNAGPQNPFGDAATSDALMNMAKGNLMSYVPQTLIMGWVNFFFAGSIVMKLPFPLTEGFKSMLQTGVNTPNLDAQYVSAISWYFVNLFGLRGVYSLLMDDPAAAAELINQQQQNIPNIGAPGGPKAEKVFNAEADSLQILDHESLYTGIAQRILQKYDKQ</sequence>
<protein>
    <submittedName>
        <fullName evidence="1">ER membrane complex subunit</fullName>
    </submittedName>
</protein>
<name>A0ACD0WT35_CLALS</name>
<keyword evidence="2" id="KW-1185">Reference proteome</keyword>
<organism evidence="1 2">
    <name type="scientific">Clavispora lusitaniae</name>
    <name type="common">Candida lusitaniae</name>
    <dbReference type="NCBI Taxonomy" id="36911"/>
    <lineage>
        <taxon>Eukaryota</taxon>
        <taxon>Fungi</taxon>
        <taxon>Dikarya</taxon>
        <taxon>Ascomycota</taxon>
        <taxon>Saccharomycotina</taxon>
        <taxon>Pichiomycetes</taxon>
        <taxon>Metschnikowiaceae</taxon>
        <taxon>Clavispora</taxon>
    </lineage>
</organism>
<proteinExistence type="predicted"/>
<evidence type="ECO:0000313" key="1">
    <source>
        <dbReference type="EMBL" id="QFZ30553.1"/>
    </source>
</evidence>
<dbReference type="Proteomes" id="UP000326582">
    <property type="component" value="Chromosome 8"/>
</dbReference>
<dbReference type="EMBL" id="CP038491">
    <property type="protein sequence ID" value="QFZ30553.1"/>
    <property type="molecule type" value="Genomic_DNA"/>
</dbReference>
<gene>
    <name evidence="1" type="ORF">EJF14_80273</name>
</gene>
<evidence type="ECO:0000313" key="2">
    <source>
        <dbReference type="Proteomes" id="UP000326582"/>
    </source>
</evidence>
<accession>A0ACD0WT35</accession>
<reference evidence="2" key="1">
    <citation type="journal article" date="2019" name="MBio">
        <title>Comparative genomics for the elucidation of multidrug resistance (MDR) in Candida lusitaniae.</title>
        <authorList>
            <person name="Kannan A."/>
            <person name="Asner S.A."/>
            <person name="Trachsel E."/>
            <person name="Kelly S."/>
            <person name="Parker J."/>
            <person name="Sanglard D."/>
        </authorList>
    </citation>
    <scope>NUCLEOTIDE SEQUENCE [LARGE SCALE GENOMIC DNA]</scope>
    <source>
        <strain evidence="2">P1</strain>
    </source>
</reference>